<name>A0AAV6VMH1_9ARAC</name>
<feature type="region of interest" description="Disordered" evidence="1">
    <location>
        <begin position="79"/>
        <end position="106"/>
    </location>
</feature>
<dbReference type="EMBL" id="JAFNEN010000063">
    <property type="protein sequence ID" value="KAG8196891.1"/>
    <property type="molecule type" value="Genomic_DNA"/>
</dbReference>
<dbReference type="AlphaFoldDB" id="A0AAV6VMH1"/>
<protein>
    <submittedName>
        <fullName evidence="2">Uncharacterized protein</fullName>
    </submittedName>
</protein>
<organism evidence="2 3">
    <name type="scientific">Oedothorax gibbosus</name>
    <dbReference type="NCBI Taxonomy" id="931172"/>
    <lineage>
        <taxon>Eukaryota</taxon>
        <taxon>Metazoa</taxon>
        <taxon>Ecdysozoa</taxon>
        <taxon>Arthropoda</taxon>
        <taxon>Chelicerata</taxon>
        <taxon>Arachnida</taxon>
        <taxon>Araneae</taxon>
        <taxon>Araneomorphae</taxon>
        <taxon>Entelegynae</taxon>
        <taxon>Araneoidea</taxon>
        <taxon>Linyphiidae</taxon>
        <taxon>Erigoninae</taxon>
        <taxon>Oedothorax</taxon>
    </lineage>
</organism>
<reference evidence="2 3" key="1">
    <citation type="journal article" date="2022" name="Nat. Ecol. Evol.">
        <title>A masculinizing supergene underlies an exaggerated male reproductive morph in a spider.</title>
        <authorList>
            <person name="Hendrickx F."/>
            <person name="De Corte Z."/>
            <person name="Sonet G."/>
            <person name="Van Belleghem S.M."/>
            <person name="Kostlbacher S."/>
            <person name="Vangestel C."/>
        </authorList>
    </citation>
    <scope>NUCLEOTIDE SEQUENCE [LARGE SCALE GENOMIC DNA]</scope>
    <source>
        <strain evidence="2">W744_W776</strain>
    </source>
</reference>
<comment type="caution">
    <text evidence="2">The sequence shown here is derived from an EMBL/GenBank/DDBJ whole genome shotgun (WGS) entry which is preliminary data.</text>
</comment>
<dbReference type="Proteomes" id="UP000827092">
    <property type="component" value="Unassembled WGS sequence"/>
</dbReference>
<keyword evidence="3" id="KW-1185">Reference proteome</keyword>
<evidence type="ECO:0000313" key="3">
    <source>
        <dbReference type="Proteomes" id="UP000827092"/>
    </source>
</evidence>
<accession>A0AAV6VMH1</accession>
<gene>
    <name evidence="2" type="ORF">JTE90_027600</name>
</gene>
<evidence type="ECO:0000256" key="1">
    <source>
        <dbReference type="SAM" id="MobiDB-lite"/>
    </source>
</evidence>
<sequence>MSWLPLAYCDVYFPPSLSSQEIQLSLEECHPLHAMPRWLINCDRWREKGSRRECFFAPISHGQVMYMYEIRTWWNHKNSGGTGEPNVRKEQNQNKNVCRTETSSNT</sequence>
<evidence type="ECO:0000313" key="2">
    <source>
        <dbReference type="EMBL" id="KAG8196891.1"/>
    </source>
</evidence>
<proteinExistence type="predicted"/>
<feature type="compositionally biased region" description="Polar residues" evidence="1">
    <location>
        <begin position="93"/>
        <end position="106"/>
    </location>
</feature>